<dbReference type="FunFam" id="1.20.1250.20:FF:000144">
    <property type="entry name" value="Picot, isoform B"/>
    <property type="match status" value="1"/>
</dbReference>
<dbReference type="SUPFAM" id="SSF103473">
    <property type="entry name" value="MFS general substrate transporter"/>
    <property type="match status" value="1"/>
</dbReference>
<feature type="transmembrane region" description="Helical" evidence="13">
    <location>
        <begin position="445"/>
        <end position="463"/>
    </location>
</feature>
<dbReference type="EMBL" id="QKKF02018223">
    <property type="protein sequence ID" value="RZF40506.1"/>
    <property type="molecule type" value="Genomic_DNA"/>
</dbReference>
<dbReference type="Proteomes" id="UP000291343">
    <property type="component" value="Unassembled WGS sequence"/>
</dbReference>
<comment type="function">
    <text evidence="10">May be an inorganic phosphate cotransporter.</text>
</comment>
<feature type="transmembrane region" description="Helical" evidence="13">
    <location>
        <begin position="92"/>
        <end position="109"/>
    </location>
</feature>
<feature type="compositionally biased region" description="Basic and acidic residues" evidence="12">
    <location>
        <begin position="474"/>
        <end position="494"/>
    </location>
</feature>
<dbReference type="CDD" id="cd17318">
    <property type="entry name" value="MFS_SLC17"/>
    <property type="match status" value="1"/>
</dbReference>
<feature type="transmembrane region" description="Helical" evidence="13">
    <location>
        <begin position="45"/>
        <end position="67"/>
    </location>
</feature>
<organism evidence="15 16">
    <name type="scientific">Laodelphax striatellus</name>
    <name type="common">Small brown planthopper</name>
    <name type="synonym">Delphax striatella</name>
    <dbReference type="NCBI Taxonomy" id="195883"/>
    <lineage>
        <taxon>Eukaryota</taxon>
        <taxon>Metazoa</taxon>
        <taxon>Ecdysozoa</taxon>
        <taxon>Arthropoda</taxon>
        <taxon>Hexapoda</taxon>
        <taxon>Insecta</taxon>
        <taxon>Pterygota</taxon>
        <taxon>Neoptera</taxon>
        <taxon>Paraneoptera</taxon>
        <taxon>Hemiptera</taxon>
        <taxon>Auchenorrhyncha</taxon>
        <taxon>Fulgoroidea</taxon>
        <taxon>Delphacidae</taxon>
        <taxon>Criomorphinae</taxon>
        <taxon>Laodelphax</taxon>
    </lineage>
</organism>
<dbReference type="InterPro" id="IPR020846">
    <property type="entry name" value="MFS_dom"/>
</dbReference>
<comment type="caution">
    <text evidence="15">The sequence shown here is derived from an EMBL/GenBank/DDBJ whole genome shotgun (WGS) entry which is preliminary data.</text>
</comment>
<evidence type="ECO:0000256" key="4">
    <source>
        <dbReference type="ARBA" id="ARBA00022692"/>
    </source>
</evidence>
<dbReference type="InterPro" id="IPR036259">
    <property type="entry name" value="MFS_trans_sf"/>
</dbReference>
<dbReference type="FunFam" id="1.20.1250.20:FF:000003">
    <property type="entry name" value="Solute carrier family 17 member 3"/>
    <property type="match status" value="1"/>
</dbReference>
<dbReference type="InParanoid" id="A0A482X4H8"/>
<evidence type="ECO:0000256" key="5">
    <source>
        <dbReference type="ARBA" id="ARBA00022847"/>
    </source>
</evidence>
<dbReference type="GO" id="GO:0006820">
    <property type="term" value="P:monoatomic anion transport"/>
    <property type="evidence" value="ECO:0007669"/>
    <property type="project" value="TreeGrafter"/>
</dbReference>
<dbReference type="PANTHER" id="PTHR11662">
    <property type="entry name" value="SOLUTE CARRIER FAMILY 17"/>
    <property type="match status" value="1"/>
</dbReference>
<keyword evidence="9" id="KW-0739">Sodium transport</keyword>
<keyword evidence="4 13" id="KW-0812">Transmembrane</keyword>
<feature type="transmembrane region" description="Helical" evidence="13">
    <location>
        <begin position="349"/>
        <end position="370"/>
    </location>
</feature>
<evidence type="ECO:0000256" key="6">
    <source>
        <dbReference type="ARBA" id="ARBA00022989"/>
    </source>
</evidence>
<dbReference type="OrthoDB" id="2985014at2759"/>
<keyword evidence="3" id="KW-0813">Transport</keyword>
<evidence type="ECO:0000313" key="15">
    <source>
        <dbReference type="EMBL" id="RZF40506.1"/>
    </source>
</evidence>
<proteinExistence type="inferred from homology"/>
<keyword evidence="6 13" id="KW-1133">Transmembrane helix</keyword>
<feature type="transmembrane region" description="Helical" evidence="13">
    <location>
        <begin position="121"/>
        <end position="140"/>
    </location>
</feature>
<evidence type="ECO:0000256" key="9">
    <source>
        <dbReference type="ARBA" id="ARBA00023201"/>
    </source>
</evidence>
<dbReference type="AlphaFoldDB" id="A0A482X4H8"/>
<gene>
    <name evidence="15" type="ORF">LSTR_LSTR000385</name>
</gene>
<evidence type="ECO:0000256" key="7">
    <source>
        <dbReference type="ARBA" id="ARBA00023053"/>
    </source>
</evidence>
<evidence type="ECO:0000313" key="16">
    <source>
        <dbReference type="Proteomes" id="UP000291343"/>
    </source>
</evidence>
<feature type="transmembrane region" description="Helical" evidence="13">
    <location>
        <begin position="313"/>
        <end position="337"/>
    </location>
</feature>
<evidence type="ECO:0000259" key="14">
    <source>
        <dbReference type="PROSITE" id="PS50850"/>
    </source>
</evidence>
<feature type="transmembrane region" description="Helical" evidence="13">
    <location>
        <begin position="409"/>
        <end position="433"/>
    </location>
</feature>
<feature type="region of interest" description="Disordered" evidence="12">
    <location>
        <begin position="1"/>
        <end position="27"/>
    </location>
</feature>
<comment type="subcellular location">
    <subcellularLocation>
        <location evidence="1">Membrane</location>
        <topology evidence="1">Multi-pass membrane protein</topology>
    </subcellularLocation>
</comment>
<feature type="domain" description="Major facilitator superfamily (MFS) profile" evidence="14">
    <location>
        <begin position="46"/>
        <end position="468"/>
    </location>
</feature>
<keyword evidence="8 13" id="KW-0472">Membrane</keyword>
<dbReference type="STRING" id="195883.A0A482X4H8"/>
<dbReference type="InterPro" id="IPR050382">
    <property type="entry name" value="MFS_Na/Anion_cotransporter"/>
</dbReference>
<evidence type="ECO:0000256" key="13">
    <source>
        <dbReference type="SAM" id="Phobius"/>
    </source>
</evidence>
<dbReference type="Gene3D" id="1.20.1250.20">
    <property type="entry name" value="MFS general substrate transporter like domains"/>
    <property type="match status" value="2"/>
</dbReference>
<dbReference type="InterPro" id="IPR011701">
    <property type="entry name" value="MFS"/>
</dbReference>
<sequence length="494" mass="55360">MDPVQRRTSRLSHKPSMDSMNGRFQEDKKTTSDSYGLGVRHIQMFLLFLCLVTSYISRVNLSVAIVAMSETQDNATDIKVFDWDERTRGECLSSFFWGYLIMNLPAAVLNHKFNGKTLLGVNLFINSILALSTPFIVTRFDYPSLIIIRICQGFVQGFMMPTVVRLLSRWVPPLERARSGAIVLGGINFGAAVTFLTSGFLANTTLGWPLIFYASGSMGIIWTILWYFLAANSPDSHKSISQEEKLYIKSKLTETAGENVHLEIPWKDILTSPAVWAIVFAHMGQNWGMWTSLTSVPTFFGRALNFNIRDDGLLSALPYIVMWIISFPTSILADNLIKRGYMTIQFSRKFWNTIGQGITAIFVLILPFVAEYSRTMAVVVYTIGTTLNCCVYFGFNVNHMDVSPNFSSILMGLSNGSANITAILGPLFVGFVIENEHSIVEWRKAFIASAAFFLMGNLLFVLLGSGETQPWNEPDNKKKSREVSESKEEAKADF</sequence>
<dbReference type="GO" id="GO:0006814">
    <property type="term" value="P:sodium ion transport"/>
    <property type="evidence" value="ECO:0007669"/>
    <property type="project" value="UniProtKB-KW"/>
</dbReference>
<evidence type="ECO:0000256" key="12">
    <source>
        <dbReference type="SAM" id="MobiDB-lite"/>
    </source>
</evidence>
<evidence type="ECO:0000256" key="10">
    <source>
        <dbReference type="ARBA" id="ARBA00054632"/>
    </source>
</evidence>
<dbReference type="Pfam" id="PF07690">
    <property type="entry name" value="MFS_1"/>
    <property type="match status" value="1"/>
</dbReference>
<evidence type="ECO:0000256" key="8">
    <source>
        <dbReference type="ARBA" id="ARBA00023136"/>
    </source>
</evidence>
<dbReference type="GO" id="GO:0016020">
    <property type="term" value="C:membrane"/>
    <property type="evidence" value="ECO:0007669"/>
    <property type="project" value="UniProtKB-SubCell"/>
</dbReference>
<dbReference type="PROSITE" id="PS50850">
    <property type="entry name" value="MFS"/>
    <property type="match status" value="1"/>
</dbReference>
<dbReference type="SMR" id="A0A482X4H8"/>
<keyword evidence="5" id="KW-0769">Symport</keyword>
<keyword evidence="7" id="KW-0915">Sodium</keyword>
<accession>A0A482X4H8</accession>
<comment type="similarity">
    <text evidence="2">Belongs to the major facilitator superfamily. Sodium/anion cotransporter family.</text>
</comment>
<keyword evidence="16" id="KW-1185">Reference proteome</keyword>
<protein>
    <recommendedName>
        <fullName evidence="11">Putative inorganic phosphate cotransporter</fullName>
    </recommendedName>
</protein>
<evidence type="ECO:0000256" key="1">
    <source>
        <dbReference type="ARBA" id="ARBA00004141"/>
    </source>
</evidence>
<dbReference type="GO" id="GO:0015293">
    <property type="term" value="F:symporter activity"/>
    <property type="evidence" value="ECO:0007669"/>
    <property type="project" value="UniProtKB-KW"/>
</dbReference>
<evidence type="ECO:0000256" key="11">
    <source>
        <dbReference type="ARBA" id="ARBA00068450"/>
    </source>
</evidence>
<feature type="transmembrane region" description="Helical" evidence="13">
    <location>
        <begin position="180"/>
        <end position="202"/>
    </location>
</feature>
<feature type="transmembrane region" description="Helical" evidence="13">
    <location>
        <begin position="376"/>
        <end position="397"/>
    </location>
</feature>
<feature type="transmembrane region" description="Helical" evidence="13">
    <location>
        <begin position="146"/>
        <end position="168"/>
    </location>
</feature>
<keyword evidence="9" id="KW-0406">Ion transport</keyword>
<dbReference type="PANTHER" id="PTHR11662:SF280">
    <property type="entry name" value="FI21844P1-RELATED"/>
    <property type="match status" value="1"/>
</dbReference>
<reference evidence="15 16" key="1">
    <citation type="journal article" date="2017" name="Gigascience">
        <title>Genome sequence of the small brown planthopper, Laodelphax striatellus.</title>
        <authorList>
            <person name="Zhu J."/>
            <person name="Jiang F."/>
            <person name="Wang X."/>
            <person name="Yang P."/>
            <person name="Bao Y."/>
            <person name="Zhao W."/>
            <person name="Wang W."/>
            <person name="Lu H."/>
            <person name="Wang Q."/>
            <person name="Cui N."/>
            <person name="Li J."/>
            <person name="Chen X."/>
            <person name="Luo L."/>
            <person name="Yu J."/>
            <person name="Kang L."/>
            <person name="Cui F."/>
        </authorList>
    </citation>
    <scope>NUCLEOTIDE SEQUENCE [LARGE SCALE GENOMIC DNA]</scope>
    <source>
        <strain evidence="15">Lst14</strain>
    </source>
</reference>
<evidence type="ECO:0000256" key="2">
    <source>
        <dbReference type="ARBA" id="ARBA00008586"/>
    </source>
</evidence>
<name>A0A482X4H8_LAOST</name>
<feature type="transmembrane region" description="Helical" evidence="13">
    <location>
        <begin position="208"/>
        <end position="229"/>
    </location>
</feature>
<evidence type="ECO:0000256" key="3">
    <source>
        <dbReference type="ARBA" id="ARBA00022448"/>
    </source>
</evidence>
<feature type="region of interest" description="Disordered" evidence="12">
    <location>
        <begin position="469"/>
        <end position="494"/>
    </location>
</feature>